<dbReference type="Proteomes" id="UP000005206">
    <property type="component" value="Chromosome 9"/>
</dbReference>
<evidence type="ECO:0000256" key="1">
    <source>
        <dbReference type="SAM" id="MobiDB-lite"/>
    </source>
</evidence>
<sequence>MTAADLSDREKESPYDLLERWATMRPSNSTTAVSITEMFKPQFFEEVFNRWTSAHDFVPLPTLPDKKKEQVSVPVGKLNDNLPVTPMKRKRGQADQMDPARARGATALLSIHLNIGTYDVGFLWRDGNFATINQKYVQLDEGLTMKLAIRRGILNYDQCETARIEQYNKTLIIALARLRILAFSKTGTQAVPSMDDAHRVNGRIKMVELASDLLLQFSTDIGAIARDCQTTLKIVTCLDNNRHLVTFQQPH</sequence>
<feature type="region of interest" description="Disordered" evidence="1">
    <location>
        <begin position="77"/>
        <end position="99"/>
    </location>
</feature>
<keyword evidence="3" id="KW-1185">Reference proteome</keyword>
<dbReference type="RefSeq" id="XP_003050422.1">
    <property type="nucleotide sequence ID" value="XM_003050376.1"/>
</dbReference>
<evidence type="ECO:0000313" key="2">
    <source>
        <dbReference type="EMBL" id="EEU44709.1"/>
    </source>
</evidence>
<dbReference type="EMBL" id="GG698900">
    <property type="protein sequence ID" value="EEU44709.1"/>
    <property type="molecule type" value="Genomic_DNA"/>
</dbReference>
<dbReference type="KEGG" id="nhe:NECHADRAFT_84746"/>
<dbReference type="GeneID" id="9665395"/>
<accession>C7YTZ2</accession>
<dbReference type="eggNOG" id="ENOG502RMU3">
    <property type="taxonomic scope" value="Eukaryota"/>
</dbReference>
<dbReference type="HOGENOM" id="CLU_104706_0_0_1"/>
<gene>
    <name evidence="2" type="ORF">NECHADRAFT_84746</name>
</gene>
<dbReference type="AlphaFoldDB" id="C7YTZ2"/>
<name>C7YTZ2_FUSV7</name>
<dbReference type="OrthoDB" id="5091123at2759"/>
<dbReference type="InParanoid" id="C7YTZ2"/>
<organism evidence="2 3">
    <name type="scientific">Fusarium vanettenii (strain ATCC MYA-4622 / CBS 123669 / FGSC 9596 / NRRL 45880 / 77-13-4)</name>
    <name type="common">Fusarium solani subsp. pisi</name>
    <dbReference type="NCBI Taxonomy" id="660122"/>
    <lineage>
        <taxon>Eukaryota</taxon>
        <taxon>Fungi</taxon>
        <taxon>Dikarya</taxon>
        <taxon>Ascomycota</taxon>
        <taxon>Pezizomycotina</taxon>
        <taxon>Sordariomycetes</taxon>
        <taxon>Hypocreomycetidae</taxon>
        <taxon>Hypocreales</taxon>
        <taxon>Nectriaceae</taxon>
        <taxon>Fusarium</taxon>
        <taxon>Fusarium solani species complex</taxon>
        <taxon>Fusarium vanettenii</taxon>
    </lineage>
</organism>
<evidence type="ECO:0000313" key="3">
    <source>
        <dbReference type="Proteomes" id="UP000005206"/>
    </source>
</evidence>
<dbReference type="OMA" id="GFLWCDA"/>
<protein>
    <submittedName>
        <fullName evidence="2">Uncharacterized protein</fullName>
    </submittedName>
</protein>
<proteinExistence type="predicted"/>
<reference evidence="2 3" key="1">
    <citation type="journal article" date="2009" name="PLoS Genet.">
        <title>The genome of Nectria haematococca: contribution of supernumerary chromosomes to gene expansion.</title>
        <authorList>
            <person name="Coleman J.J."/>
            <person name="Rounsley S.D."/>
            <person name="Rodriguez-Carres M."/>
            <person name="Kuo A."/>
            <person name="Wasmann C.C."/>
            <person name="Grimwood J."/>
            <person name="Schmutz J."/>
            <person name="Taga M."/>
            <person name="White G.J."/>
            <person name="Zhou S."/>
            <person name="Schwartz D.C."/>
            <person name="Freitag M."/>
            <person name="Ma L.J."/>
            <person name="Danchin E.G."/>
            <person name="Henrissat B."/>
            <person name="Coutinho P.M."/>
            <person name="Nelson D.R."/>
            <person name="Straney D."/>
            <person name="Napoli C.A."/>
            <person name="Barker B.M."/>
            <person name="Gribskov M."/>
            <person name="Rep M."/>
            <person name="Kroken S."/>
            <person name="Molnar I."/>
            <person name="Rensing C."/>
            <person name="Kennell J.C."/>
            <person name="Zamora J."/>
            <person name="Farman M.L."/>
            <person name="Selker E.U."/>
            <person name="Salamov A."/>
            <person name="Shapiro H."/>
            <person name="Pangilinan J."/>
            <person name="Lindquist E."/>
            <person name="Lamers C."/>
            <person name="Grigoriev I.V."/>
            <person name="Geiser D.M."/>
            <person name="Covert S.F."/>
            <person name="Temporini E."/>
            <person name="Vanetten H.D."/>
        </authorList>
    </citation>
    <scope>NUCLEOTIDE SEQUENCE [LARGE SCALE GENOMIC DNA]</scope>
    <source>
        <strain evidence="3">ATCC MYA-4622 / CBS 123669 / FGSC 9596 / NRRL 45880 / 77-13-4</strain>
    </source>
</reference>
<dbReference type="VEuPathDB" id="FungiDB:NECHADRAFT_84746"/>